<comment type="caution">
    <text evidence="2">The sequence shown here is derived from an EMBL/GenBank/DDBJ whole genome shotgun (WGS) entry which is preliminary data.</text>
</comment>
<proteinExistence type="predicted"/>
<name>A0A4C2A1E6_EUMVA</name>
<evidence type="ECO:0000313" key="2">
    <source>
        <dbReference type="EMBL" id="GBP94761.1"/>
    </source>
</evidence>
<dbReference type="EMBL" id="BGZK01002546">
    <property type="protein sequence ID" value="GBP94761.1"/>
    <property type="molecule type" value="Genomic_DNA"/>
</dbReference>
<sequence length="88" mass="9489">MGSIDVAGDPMEFYWFAALGDHEAERCSIGRQQGSREIMGRFRATGGAVDAGSLRKRYAKRGDGRRAAGGGRRARPTKWELAAGSSEV</sequence>
<organism evidence="2 3">
    <name type="scientific">Eumeta variegata</name>
    <name type="common">Bagworm moth</name>
    <name type="synonym">Eumeta japonica</name>
    <dbReference type="NCBI Taxonomy" id="151549"/>
    <lineage>
        <taxon>Eukaryota</taxon>
        <taxon>Metazoa</taxon>
        <taxon>Ecdysozoa</taxon>
        <taxon>Arthropoda</taxon>
        <taxon>Hexapoda</taxon>
        <taxon>Insecta</taxon>
        <taxon>Pterygota</taxon>
        <taxon>Neoptera</taxon>
        <taxon>Endopterygota</taxon>
        <taxon>Lepidoptera</taxon>
        <taxon>Glossata</taxon>
        <taxon>Ditrysia</taxon>
        <taxon>Tineoidea</taxon>
        <taxon>Psychidae</taxon>
        <taxon>Oiketicinae</taxon>
        <taxon>Eumeta</taxon>
    </lineage>
</organism>
<dbReference type="AlphaFoldDB" id="A0A4C2A1E6"/>
<gene>
    <name evidence="2" type="ORF">EVAR_88597_1</name>
</gene>
<protein>
    <submittedName>
        <fullName evidence="2">Uncharacterized protein</fullName>
    </submittedName>
</protein>
<evidence type="ECO:0000256" key="1">
    <source>
        <dbReference type="SAM" id="MobiDB-lite"/>
    </source>
</evidence>
<keyword evidence="3" id="KW-1185">Reference proteome</keyword>
<accession>A0A4C2A1E6</accession>
<evidence type="ECO:0000313" key="3">
    <source>
        <dbReference type="Proteomes" id="UP000299102"/>
    </source>
</evidence>
<dbReference type="Proteomes" id="UP000299102">
    <property type="component" value="Unassembled WGS sequence"/>
</dbReference>
<feature type="region of interest" description="Disordered" evidence="1">
    <location>
        <begin position="60"/>
        <end position="88"/>
    </location>
</feature>
<reference evidence="2 3" key="1">
    <citation type="journal article" date="2019" name="Commun. Biol.">
        <title>The bagworm genome reveals a unique fibroin gene that provides high tensile strength.</title>
        <authorList>
            <person name="Kono N."/>
            <person name="Nakamura H."/>
            <person name="Ohtoshi R."/>
            <person name="Tomita M."/>
            <person name="Numata K."/>
            <person name="Arakawa K."/>
        </authorList>
    </citation>
    <scope>NUCLEOTIDE SEQUENCE [LARGE SCALE GENOMIC DNA]</scope>
</reference>